<sequence length="274" mass="31232">MSVNHYENFPVASLLLPSSLREDVVHIYRFARAADDIADEGDATASERKSELAKFRHALVLISEQPHTQTVGDPILDDIFLPLAKTIQKHRLPLKPLTDLLSAFEQDTQVQHYRDEDHLMDYCKRSANPVGRLMLHLFKQVDPESLNQSDAICTALQRINFLQDVAIDIRKQRIYLPADALSDAGVTVEHLMQGRCDHAWKTLMRQQISICRDLMQKGAPLGRKLKGRIALEIRLIIAGGLRILDKIEAVDCDVFNHRPTLNKFDWIRMLARAL</sequence>
<dbReference type="SFLD" id="SFLDG01212">
    <property type="entry name" value="Phytoene_synthase_like"/>
    <property type="match status" value="1"/>
</dbReference>
<dbReference type="SFLD" id="SFLDG01018">
    <property type="entry name" value="Squalene/Phytoene_Synthase_Lik"/>
    <property type="match status" value="1"/>
</dbReference>
<dbReference type="SUPFAM" id="SSF48576">
    <property type="entry name" value="Terpenoid synthases"/>
    <property type="match status" value="1"/>
</dbReference>
<accession>A0ABY4AGL9</accession>
<dbReference type="RefSeq" id="WP_243477600.1">
    <property type="nucleotide sequence ID" value="NZ_CP063982.1"/>
</dbReference>
<dbReference type="InterPro" id="IPR044843">
    <property type="entry name" value="Trans_IPPS_bact-type"/>
</dbReference>
<proteinExistence type="predicted"/>
<reference evidence="1 2" key="1">
    <citation type="submission" date="2020-11" db="EMBL/GenBank/DDBJ databases">
        <title>Algicoccus daihaiensis sp.nov., isolated from Daihai Lake in Inner Mongolia.</title>
        <authorList>
            <person name="Kai J."/>
        </authorList>
    </citation>
    <scope>NUCLEOTIDE SEQUENCE [LARGE SCALE GENOMIC DNA]</scope>
    <source>
        <strain evidence="2">f23</strain>
    </source>
</reference>
<dbReference type="Pfam" id="PF00494">
    <property type="entry name" value="SQS_PSY"/>
    <property type="match status" value="1"/>
</dbReference>
<keyword evidence="1" id="KW-0808">Transferase</keyword>
<gene>
    <name evidence="1" type="primary">hpnC</name>
    <name evidence="1" type="ORF">DHf2319_08065</name>
</gene>
<dbReference type="CDD" id="cd00683">
    <property type="entry name" value="Trans_IPPS_HH"/>
    <property type="match status" value="1"/>
</dbReference>
<organism evidence="1 2">
    <name type="scientific">Orrella daihaiensis</name>
    <dbReference type="NCBI Taxonomy" id="2782176"/>
    <lineage>
        <taxon>Bacteria</taxon>
        <taxon>Pseudomonadati</taxon>
        <taxon>Pseudomonadota</taxon>
        <taxon>Betaproteobacteria</taxon>
        <taxon>Burkholderiales</taxon>
        <taxon>Alcaligenaceae</taxon>
        <taxon>Orrella</taxon>
    </lineage>
</organism>
<keyword evidence="2" id="KW-1185">Reference proteome</keyword>
<evidence type="ECO:0000313" key="2">
    <source>
        <dbReference type="Proteomes" id="UP000831607"/>
    </source>
</evidence>
<dbReference type="EMBL" id="CP063982">
    <property type="protein sequence ID" value="UOD49439.1"/>
    <property type="molecule type" value="Genomic_DNA"/>
</dbReference>
<dbReference type="EC" id="2.5.1.21" evidence="1"/>
<name>A0ABY4AGL9_9BURK</name>
<dbReference type="InterPro" id="IPR008949">
    <property type="entry name" value="Isoprenoid_synthase_dom_sf"/>
</dbReference>
<dbReference type="SFLD" id="SFLDS00005">
    <property type="entry name" value="Isoprenoid_Synthase_Type_I"/>
    <property type="match status" value="1"/>
</dbReference>
<dbReference type="GO" id="GO:0051996">
    <property type="term" value="F:squalene synthase [NAD(P)H] activity"/>
    <property type="evidence" value="ECO:0007669"/>
    <property type="project" value="UniProtKB-EC"/>
</dbReference>
<dbReference type="Gene3D" id="1.10.600.10">
    <property type="entry name" value="Farnesyl Diphosphate Synthase"/>
    <property type="match status" value="1"/>
</dbReference>
<dbReference type="PANTHER" id="PTHR31480">
    <property type="entry name" value="BIFUNCTIONAL LYCOPENE CYCLASE/PHYTOENE SYNTHASE"/>
    <property type="match status" value="1"/>
</dbReference>
<dbReference type="Proteomes" id="UP000831607">
    <property type="component" value="Chromosome"/>
</dbReference>
<dbReference type="NCBIfam" id="TIGR03464">
    <property type="entry name" value="HpnC"/>
    <property type="match status" value="1"/>
</dbReference>
<protein>
    <submittedName>
        <fullName evidence="1">Squalene synthase HpnC</fullName>
        <ecNumber evidence="1">2.5.1.21</ecNumber>
    </submittedName>
</protein>
<dbReference type="InterPro" id="IPR017827">
    <property type="entry name" value="HSQ_synthase_HpnC"/>
</dbReference>
<dbReference type="InterPro" id="IPR002060">
    <property type="entry name" value="Squ/phyt_synthse"/>
</dbReference>
<evidence type="ECO:0000313" key="1">
    <source>
        <dbReference type="EMBL" id="UOD49439.1"/>
    </source>
</evidence>
<dbReference type="InterPro" id="IPR033904">
    <property type="entry name" value="Trans_IPPS_HH"/>
</dbReference>